<dbReference type="InterPro" id="IPR008920">
    <property type="entry name" value="TF_FadR/GntR_C"/>
</dbReference>
<gene>
    <name evidence="5" type="ORF">V6W77_10075</name>
</gene>
<evidence type="ECO:0000259" key="4">
    <source>
        <dbReference type="SMART" id="SM00895"/>
    </source>
</evidence>
<evidence type="ECO:0000256" key="3">
    <source>
        <dbReference type="ARBA" id="ARBA00023163"/>
    </source>
</evidence>
<dbReference type="InterPro" id="IPR036388">
    <property type="entry name" value="WH-like_DNA-bd_sf"/>
</dbReference>
<feature type="domain" description="GntR C-terminal" evidence="4">
    <location>
        <begin position="161"/>
        <end position="289"/>
    </location>
</feature>
<dbReference type="InterPro" id="IPR036390">
    <property type="entry name" value="WH_DNA-bd_sf"/>
</dbReference>
<dbReference type="RefSeq" id="WP_334254558.1">
    <property type="nucleotide sequence ID" value="NZ_JBAJJM010000017.1"/>
</dbReference>
<reference evidence="5" key="1">
    <citation type="submission" date="2023-12" db="EMBL/GenBank/DDBJ databases">
        <title>Mannheima indologenes sp. nov. proposed for Clade V organisms of Mannheimia.</title>
        <authorList>
            <person name="Christensen H."/>
        </authorList>
    </citation>
    <scope>NUCLEOTIDE SEQUENCE</scope>
    <source>
        <strain evidence="5">M14.4</strain>
    </source>
</reference>
<keyword evidence="3" id="KW-0804">Transcription</keyword>
<dbReference type="EMBL" id="JBAJJM010000017">
    <property type="protein sequence ID" value="MEG9476610.1"/>
    <property type="molecule type" value="Genomic_DNA"/>
</dbReference>
<dbReference type="PANTHER" id="PTHR43537:SF51">
    <property type="entry name" value="HTH-TYPE TRANSCRIPTIONAL REGULATOR LGOR-RELATED"/>
    <property type="match status" value="1"/>
</dbReference>
<dbReference type="Gene3D" id="1.10.10.10">
    <property type="entry name" value="Winged helix-like DNA-binding domain superfamily/Winged helix DNA-binding domain"/>
    <property type="match status" value="1"/>
</dbReference>
<keyword evidence="6" id="KW-1185">Reference proteome</keyword>
<sequence>MSKGFDIREDVINQMMSSIIEGEFKDRLPSQSALATLYNVSRTTVRHATDHLLSLDILIKSNNDLIIARLPEESEKISSIKIKKYHKDQLQKFEAFFQTVIKQKIIKPGDEFSELKLAGDSNVDVLTVKEYLIQFSRFNLIKNIGRGRWKLIEFTPHYADKLFELREMLECHALNCFMNLPANDIRWLEMKVLLQEHRELRDNIVEKYRDFSELDRKLHTLILSAADNPFINDFIELISVIFHFHYQWDNKNLHTRNILAVEEHLALIVKIVIKDDLAAIAALRKHLQTARKSLMDSII</sequence>
<proteinExistence type="predicted"/>
<evidence type="ECO:0000313" key="6">
    <source>
        <dbReference type="Proteomes" id="UP001432017"/>
    </source>
</evidence>
<organism evidence="5 6">
    <name type="scientific">Mannheimia indoligenes</name>
    <dbReference type="NCBI Taxonomy" id="3103145"/>
    <lineage>
        <taxon>Bacteria</taxon>
        <taxon>Pseudomonadati</taxon>
        <taxon>Pseudomonadota</taxon>
        <taxon>Gammaproteobacteria</taxon>
        <taxon>Pasteurellales</taxon>
        <taxon>Pasteurellaceae</taxon>
        <taxon>Mannheimia</taxon>
    </lineage>
</organism>
<name>A0ABU7ZGN2_9PAST</name>
<accession>A0ABU7ZGN2</accession>
<dbReference type="Gene3D" id="1.20.120.530">
    <property type="entry name" value="GntR ligand-binding domain-like"/>
    <property type="match status" value="1"/>
</dbReference>
<dbReference type="Pfam" id="PF00392">
    <property type="entry name" value="GntR"/>
    <property type="match status" value="1"/>
</dbReference>
<evidence type="ECO:0000313" key="5">
    <source>
        <dbReference type="EMBL" id="MEG9476610.1"/>
    </source>
</evidence>
<dbReference type="InterPro" id="IPR000524">
    <property type="entry name" value="Tscrpt_reg_HTH_GntR"/>
</dbReference>
<evidence type="ECO:0000256" key="2">
    <source>
        <dbReference type="ARBA" id="ARBA00023125"/>
    </source>
</evidence>
<keyword evidence="2" id="KW-0238">DNA-binding</keyword>
<dbReference type="InterPro" id="IPR011711">
    <property type="entry name" value="GntR_C"/>
</dbReference>
<dbReference type="PANTHER" id="PTHR43537">
    <property type="entry name" value="TRANSCRIPTIONAL REGULATOR, GNTR FAMILY"/>
    <property type="match status" value="1"/>
</dbReference>
<comment type="caution">
    <text evidence="5">The sequence shown here is derived from an EMBL/GenBank/DDBJ whole genome shotgun (WGS) entry which is preliminary data.</text>
</comment>
<dbReference type="Pfam" id="PF07729">
    <property type="entry name" value="FCD"/>
    <property type="match status" value="1"/>
</dbReference>
<dbReference type="SUPFAM" id="SSF46785">
    <property type="entry name" value="Winged helix' DNA-binding domain"/>
    <property type="match status" value="1"/>
</dbReference>
<dbReference type="Proteomes" id="UP001432017">
    <property type="component" value="Unassembled WGS sequence"/>
</dbReference>
<dbReference type="SMART" id="SM00895">
    <property type="entry name" value="FCD"/>
    <property type="match status" value="1"/>
</dbReference>
<dbReference type="SUPFAM" id="SSF48008">
    <property type="entry name" value="GntR ligand-binding domain-like"/>
    <property type="match status" value="1"/>
</dbReference>
<evidence type="ECO:0000256" key="1">
    <source>
        <dbReference type="ARBA" id="ARBA00023015"/>
    </source>
</evidence>
<keyword evidence="1" id="KW-0805">Transcription regulation</keyword>
<protein>
    <submittedName>
        <fullName evidence="5">GntR family transcriptional regulator</fullName>
    </submittedName>
</protein>